<dbReference type="InterPro" id="IPR036188">
    <property type="entry name" value="FAD/NAD-bd_sf"/>
</dbReference>
<gene>
    <name evidence="9" type="ORF">WJX72_001450</name>
</gene>
<accession>A0AAW1PDT5</accession>
<dbReference type="PANTHER" id="PTHR46028">
    <property type="entry name" value="KYNURENINE 3-MONOOXYGENASE"/>
    <property type="match status" value="1"/>
</dbReference>
<evidence type="ECO:0000256" key="3">
    <source>
        <dbReference type="ARBA" id="ARBA00022827"/>
    </source>
</evidence>
<keyword evidence="5" id="KW-0560">Oxidoreductase</keyword>
<dbReference type="PANTHER" id="PTHR46028:SF2">
    <property type="entry name" value="KYNURENINE 3-MONOOXYGENASE"/>
    <property type="match status" value="1"/>
</dbReference>
<keyword evidence="3" id="KW-0274">FAD</keyword>
<sequence length="574" mass="61506">MPAPCRSDLSTVRLCSSPRLHSPRDLCQSFARNRHTTWPAYGCQPANLLRARHLSYSAAQPRTWASATTTVAGPTSSSTQELDLVSAPTAVVVGGGPAGQAMALLLAQRGWLVHVYEKGNRFEGGNHAGGVGYGWNVTLSSRAFATLERVNALHLVKQRGVRLLGRVVVQENGQDRYLPRMPDNVSIAVPELANALAQVAMEQFPDRIRHHYGHRCTAVDFATNSAMFVDSTSSADDMQAAASVVVRKSPPADLLVGADGVNSVVRVSMQTKTPLFGFSQEFEQGLGFKAARVTVRDSALAPDRTQVVLRRNADEPLLLADAIYTFTRPYNGSLAACALLPNPDRSYNLIVGGDHAPGLTTAQACRELLEKAFPKLAAMLGDDAHKRMAGAPRGSNRTITCSRFHHERAVLIGDAAHAMLNSLGQGANAALEDCLLLDEALQAHSSVPAALAALTAERKPETDTAAALSKQGIPPRGLGSLLYFLKYRMLLWLSGLLPGVVPQPWQVVIQATCEPYSQVVARRKRENVVVGFILAVLAGAAVAGSAVMSAGGCWGSPWVSTMPAQAQRQWDEVF</sequence>
<evidence type="ECO:0000256" key="6">
    <source>
        <dbReference type="ARBA" id="ARBA00023033"/>
    </source>
</evidence>
<dbReference type="Gene3D" id="3.50.50.60">
    <property type="entry name" value="FAD/NAD(P)-binding domain"/>
    <property type="match status" value="1"/>
</dbReference>
<keyword evidence="7" id="KW-1133">Transmembrane helix</keyword>
<dbReference type="SUPFAM" id="SSF51905">
    <property type="entry name" value="FAD/NAD(P)-binding domain"/>
    <property type="match status" value="1"/>
</dbReference>
<keyword evidence="7" id="KW-0812">Transmembrane</keyword>
<dbReference type="PRINTS" id="PR00420">
    <property type="entry name" value="RNGMNOXGNASE"/>
</dbReference>
<dbReference type="EMBL" id="JALJOR010000013">
    <property type="protein sequence ID" value="KAK9806752.1"/>
    <property type="molecule type" value="Genomic_DNA"/>
</dbReference>
<dbReference type="AlphaFoldDB" id="A0AAW1PDT5"/>
<protein>
    <recommendedName>
        <fullName evidence="8">FAD-binding domain-containing protein</fullName>
    </recommendedName>
</protein>
<dbReference type="Proteomes" id="UP001489004">
    <property type="component" value="Unassembled WGS sequence"/>
</dbReference>
<feature type="domain" description="FAD-binding" evidence="8">
    <location>
        <begin position="90"/>
        <end position="460"/>
    </location>
</feature>
<dbReference type="GO" id="GO:0004502">
    <property type="term" value="F:kynurenine 3-monooxygenase activity"/>
    <property type="evidence" value="ECO:0007669"/>
    <property type="project" value="TreeGrafter"/>
</dbReference>
<evidence type="ECO:0000256" key="1">
    <source>
        <dbReference type="ARBA" id="ARBA00001974"/>
    </source>
</evidence>
<evidence type="ECO:0000256" key="7">
    <source>
        <dbReference type="SAM" id="Phobius"/>
    </source>
</evidence>
<name>A0AAW1PDT5_9CHLO</name>
<evidence type="ECO:0000313" key="9">
    <source>
        <dbReference type="EMBL" id="KAK9806752.1"/>
    </source>
</evidence>
<evidence type="ECO:0000256" key="5">
    <source>
        <dbReference type="ARBA" id="ARBA00023002"/>
    </source>
</evidence>
<evidence type="ECO:0000256" key="2">
    <source>
        <dbReference type="ARBA" id="ARBA00022630"/>
    </source>
</evidence>
<comment type="cofactor">
    <cofactor evidence="1">
        <name>FAD</name>
        <dbReference type="ChEBI" id="CHEBI:57692"/>
    </cofactor>
</comment>
<keyword evidence="7" id="KW-0472">Membrane</keyword>
<keyword evidence="6" id="KW-0503">Monooxygenase</keyword>
<feature type="transmembrane region" description="Helical" evidence="7">
    <location>
        <begin position="528"/>
        <end position="548"/>
    </location>
</feature>
<proteinExistence type="predicted"/>
<comment type="caution">
    <text evidence="9">The sequence shown here is derived from an EMBL/GenBank/DDBJ whole genome shotgun (WGS) entry which is preliminary data.</text>
</comment>
<dbReference type="GO" id="GO:0071949">
    <property type="term" value="F:FAD binding"/>
    <property type="evidence" value="ECO:0007669"/>
    <property type="project" value="InterPro"/>
</dbReference>
<keyword evidence="2" id="KW-0285">Flavoprotein</keyword>
<dbReference type="Pfam" id="PF01494">
    <property type="entry name" value="FAD_binding_3"/>
    <property type="match status" value="1"/>
</dbReference>
<dbReference type="GO" id="GO:0070189">
    <property type="term" value="P:kynurenine metabolic process"/>
    <property type="evidence" value="ECO:0007669"/>
    <property type="project" value="TreeGrafter"/>
</dbReference>
<evidence type="ECO:0000259" key="8">
    <source>
        <dbReference type="Pfam" id="PF01494"/>
    </source>
</evidence>
<evidence type="ECO:0000256" key="4">
    <source>
        <dbReference type="ARBA" id="ARBA00022857"/>
    </source>
</evidence>
<keyword evidence="4" id="KW-0521">NADP</keyword>
<dbReference type="InterPro" id="IPR002938">
    <property type="entry name" value="FAD-bd"/>
</dbReference>
<organism evidence="9 10">
    <name type="scientific">[Myrmecia] bisecta</name>
    <dbReference type="NCBI Taxonomy" id="41462"/>
    <lineage>
        <taxon>Eukaryota</taxon>
        <taxon>Viridiplantae</taxon>
        <taxon>Chlorophyta</taxon>
        <taxon>core chlorophytes</taxon>
        <taxon>Trebouxiophyceae</taxon>
        <taxon>Trebouxiales</taxon>
        <taxon>Trebouxiaceae</taxon>
        <taxon>Myrmecia</taxon>
    </lineage>
</organism>
<reference evidence="9 10" key="1">
    <citation type="journal article" date="2024" name="Nat. Commun.">
        <title>Phylogenomics reveals the evolutionary origins of lichenization in chlorophyte algae.</title>
        <authorList>
            <person name="Puginier C."/>
            <person name="Libourel C."/>
            <person name="Otte J."/>
            <person name="Skaloud P."/>
            <person name="Haon M."/>
            <person name="Grisel S."/>
            <person name="Petersen M."/>
            <person name="Berrin J.G."/>
            <person name="Delaux P.M."/>
            <person name="Dal Grande F."/>
            <person name="Keller J."/>
        </authorList>
    </citation>
    <scope>NUCLEOTIDE SEQUENCE [LARGE SCALE GENOMIC DNA]</scope>
    <source>
        <strain evidence="9 10">SAG 2043</strain>
    </source>
</reference>
<evidence type="ECO:0000313" key="10">
    <source>
        <dbReference type="Proteomes" id="UP001489004"/>
    </source>
</evidence>
<keyword evidence="10" id="KW-1185">Reference proteome</keyword>